<dbReference type="Gene3D" id="1.20.1250.20">
    <property type="entry name" value="MFS general substrate transporter like domains"/>
    <property type="match status" value="1"/>
</dbReference>
<evidence type="ECO:0000256" key="3">
    <source>
        <dbReference type="SAM" id="MobiDB-lite"/>
    </source>
</evidence>
<dbReference type="EMBL" id="JAAMPI010001470">
    <property type="protein sequence ID" value="KAF4625076.1"/>
    <property type="molecule type" value="Genomic_DNA"/>
</dbReference>
<evidence type="ECO:0000256" key="1">
    <source>
        <dbReference type="ARBA" id="ARBA00004141"/>
    </source>
</evidence>
<feature type="domain" description="Major facilitator superfamily (MFS) profile" evidence="5">
    <location>
        <begin position="339"/>
        <end position="529"/>
    </location>
</feature>
<feature type="compositionally biased region" description="Polar residues" evidence="3">
    <location>
        <begin position="11"/>
        <end position="32"/>
    </location>
</feature>
<feature type="transmembrane region" description="Helical" evidence="4">
    <location>
        <begin position="136"/>
        <end position="159"/>
    </location>
</feature>
<comment type="subcellular location">
    <subcellularLocation>
        <location evidence="1">Membrane</location>
        <topology evidence="1">Multi-pass membrane protein</topology>
    </subcellularLocation>
</comment>
<dbReference type="AlphaFoldDB" id="A0A8H4VWD9"/>
<name>A0A8H4VWD9_9HELO</name>
<evidence type="ECO:0000256" key="2">
    <source>
        <dbReference type="ARBA" id="ARBA00006727"/>
    </source>
</evidence>
<protein>
    <recommendedName>
        <fullName evidence="5">Major facilitator superfamily (MFS) profile domain-containing protein</fullName>
    </recommendedName>
</protein>
<gene>
    <name evidence="6" type="ORF">G7Y89_g13092</name>
</gene>
<dbReference type="Pfam" id="PF07690">
    <property type="entry name" value="MFS_1"/>
    <property type="match status" value="1"/>
</dbReference>
<feature type="region of interest" description="Disordered" evidence="3">
    <location>
        <begin position="1"/>
        <end position="104"/>
    </location>
</feature>
<feature type="transmembrane region" description="Helical" evidence="4">
    <location>
        <begin position="268"/>
        <end position="290"/>
    </location>
</feature>
<feature type="transmembrane region" description="Helical" evidence="4">
    <location>
        <begin position="230"/>
        <end position="256"/>
    </location>
</feature>
<dbReference type="InterPro" id="IPR020846">
    <property type="entry name" value="MFS_dom"/>
</dbReference>
<dbReference type="InterPro" id="IPR036259">
    <property type="entry name" value="MFS_trans_sf"/>
</dbReference>
<dbReference type="PROSITE" id="PS50850">
    <property type="entry name" value="MFS"/>
    <property type="match status" value="1"/>
</dbReference>
<dbReference type="GO" id="GO:0022857">
    <property type="term" value="F:transmembrane transporter activity"/>
    <property type="evidence" value="ECO:0007669"/>
    <property type="project" value="InterPro"/>
</dbReference>
<evidence type="ECO:0000256" key="4">
    <source>
        <dbReference type="SAM" id="Phobius"/>
    </source>
</evidence>
<feature type="transmembrane region" description="Helical" evidence="4">
    <location>
        <begin position="373"/>
        <end position="393"/>
    </location>
</feature>
<dbReference type="PANTHER" id="PTHR11360:SF177">
    <property type="entry name" value="RIBOFLAVIN TRANSPORTER MCH5"/>
    <property type="match status" value="1"/>
</dbReference>
<sequence length="529" mass="57655">MESEAVAEVSHSPSTIPESCSKSVRYSENQKNMDGVNLEESKNLSHNPSSATSYQQAENARSSRELQISQYQTAVGGDSFSSFESSPVKEQDVEKGQSSTEAIPASPLFNPQLALPSVFPLDSEDEPAPTYPEGGLGAWLVVFGAWCGMFASLGIGNTLATYQAYISQNILTSHSPMQIGWIFSLYTFLTFDCGIYIGPIFDVYGPRWLVLPGSMCMVAAMFLMPECTKYWHFIIVFGILGGIGTSLIFTPSIAAVGHFFNRRRGNATGLAASGSAFGGIIFPIVLKYLIPKIGFVWAGRVMGLIVLVLCIIANLFIKSRLPPTQRPPHPDFRIFKDRAFALTVLGVFFLEWALFIPLTYITSYALAEGFTRTMAYMILPILNAGSAVGRWLPGFFSDKLGRYNTTILFILVTIFSIIAIWLPFGSYTSGLVIFALLFGFASGSNISLTPVCIGQLCETKDYGRYYATCYTVVSFGCLTGVPIAGVLIRICGGSYWGLVLFTGISYVVALVAFAGARILKGGWAIFKKF</sequence>
<comment type="caution">
    <text evidence="6">The sequence shown here is derived from an EMBL/GenBank/DDBJ whole genome shotgun (WGS) entry which is preliminary data.</text>
</comment>
<dbReference type="CDD" id="cd17352">
    <property type="entry name" value="MFS_MCT_SLC16"/>
    <property type="match status" value="1"/>
</dbReference>
<feature type="transmembrane region" description="Helical" evidence="4">
    <location>
        <begin position="405"/>
        <end position="424"/>
    </location>
</feature>
<feature type="compositionally biased region" description="Polar residues" evidence="3">
    <location>
        <begin position="44"/>
        <end position="85"/>
    </location>
</feature>
<evidence type="ECO:0000313" key="6">
    <source>
        <dbReference type="EMBL" id="KAF4625076.1"/>
    </source>
</evidence>
<keyword evidence="4" id="KW-0812">Transmembrane</keyword>
<dbReference type="Proteomes" id="UP000566819">
    <property type="component" value="Unassembled WGS sequence"/>
</dbReference>
<evidence type="ECO:0000313" key="7">
    <source>
        <dbReference type="Proteomes" id="UP000566819"/>
    </source>
</evidence>
<keyword evidence="4" id="KW-0472">Membrane</keyword>
<organism evidence="6 7">
    <name type="scientific">Cudoniella acicularis</name>
    <dbReference type="NCBI Taxonomy" id="354080"/>
    <lineage>
        <taxon>Eukaryota</taxon>
        <taxon>Fungi</taxon>
        <taxon>Dikarya</taxon>
        <taxon>Ascomycota</taxon>
        <taxon>Pezizomycotina</taxon>
        <taxon>Leotiomycetes</taxon>
        <taxon>Helotiales</taxon>
        <taxon>Tricladiaceae</taxon>
        <taxon>Cudoniella</taxon>
    </lineage>
</organism>
<feature type="transmembrane region" description="Helical" evidence="4">
    <location>
        <begin position="465"/>
        <end position="488"/>
    </location>
</feature>
<proteinExistence type="inferred from homology"/>
<feature type="transmembrane region" description="Helical" evidence="4">
    <location>
        <begin position="430"/>
        <end position="453"/>
    </location>
</feature>
<dbReference type="SUPFAM" id="SSF103473">
    <property type="entry name" value="MFS general substrate transporter"/>
    <property type="match status" value="1"/>
</dbReference>
<keyword evidence="7" id="KW-1185">Reference proteome</keyword>
<feature type="transmembrane region" description="Helical" evidence="4">
    <location>
        <begin position="296"/>
        <end position="317"/>
    </location>
</feature>
<accession>A0A8H4VWD9</accession>
<dbReference type="OrthoDB" id="410267at2759"/>
<feature type="transmembrane region" description="Helical" evidence="4">
    <location>
        <begin position="338"/>
        <end position="361"/>
    </location>
</feature>
<comment type="similarity">
    <text evidence="2">Belongs to the major facilitator superfamily. Monocarboxylate porter (TC 2.A.1.13) family.</text>
</comment>
<evidence type="ECO:0000259" key="5">
    <source>
        <dbReference type="PROSITE" id="PS50850"/>
    </source>
</evidence>
<dbReference type="InterPro" id="IPR011701">
    <property type="entry name" value="MFS"/>
</dbReference>
<dbReference type="InterPro" id="IPR050327">
    <property type="entry name" value="Proton-linked_MCT"/>
</dbReference>
<keyword evidence="4" id="KW-1133">Transmembrane helix</keyword>
<dbReference type="GO" id="GO:0016020">
    <property type="term" value="C:membrane"/>
    <property type="evidence" value="ECO:0007669"/>
    <property type="project" value="UniProtKB-SubCell"/>
</dbReference>
<reference evidence="6 7" key="1">
    <citation type="submission" date="2020-03" db="EMBL/GenBank/DDBJ databases">
        <title>Draft Genome Sequence of Cudoniella acicularis.</title>
        <authorList>
            <person name="Buettner E."/>
            <person name="Kellner H."/>
        </authorList>
    </citation>
    <scope>NUCLEOTIDE SEQUENCE [LARGE SCALE GENOMIC DNA]</scope>
    <source>
        <strain evidence="6 7">DSM 108380</strain>
    </source>
</reference>
<dbReference type="PANTHER" id="PTHR11360">
    <property type="entry name" value="MONOCARBOXYLATE TRANSPORTER"/>
    <property type="match status" value="1"/>
</dbReference>
<feature type="transmembrane region" description="Helical" evidence="4">
    <location>
        <begin position="179"/>
        <end position="201"/>
    </location>
</feature>
<feature type="transmembrane region" description="Helical" evidence="4">
    <location>
        <begin position="494"/>
        <end position="519"/>
    </location>
</feature>